<dbReference type="CDD" id="cd08971">
    <property type="entry name" value="AcNei2_N"/>
    <property type="match status" value="1"/>
</dbReference>
<dbReference type="Pfam" id="PF06831">
    <property type="entry name" value="H2TH"/>
    <property type="match status" value="1"/>
</dbReference>
<evidence type="ECO:0000256" key="8">
    <source>
        <dbReference type="ARBA" id="ARBA00023125"/>
    </source>
</evidence>
<evidence type="ECO:0000259" key="16">
    <source>
        <dbReference type="PROSITE" id="PS51068"/>
    </source>
</evidence>
<keyword evidence="11" id="KW-0511">Multifunctional enzyme</keyword>
<keyword evidence="9" id="KW-0234">DNA repair</keyword>
<gene>
    <name evidence="17" type="ORF">SM116_17315</name>
</gene>
<dbReference type="SMART" id="SM01232">
    <property type="entry name" value="H2TH"/>
    <property type="match status" value="1"/>
</dbReference>
<evidence type="ECO:0000256" key="9">
    <source>
        <dbReference type="ARBA" id="ARBA00023204"/>
    </source>
</evidence>
<dbReference type="SUPFAM" id="SSF81624">
    <property type="entry name" value="N-terminal domain of MutM-like DNA repair proteins"/>
    <property type="match status" value="1"/>
</dbReference>
<sequence>MPEGDTVWQAAHRLDEALHGAIVTRFDLRVPRAATADLRGETVHEVVARGKHLLHRIGDYTLHTHLKMEGEWHVYRPGERWRRPGFRARAIVGTERSEAVGFDLGVVELIRTADEPKVVGYLGPDPLSEDWDPETAAARLAADTRPIHVALQDQRNIAGFGNEYASELLFLRGIHPLTPANETDAPALVALGARTIRANRERVNRTFTGDTRSGRTDWVYGRERRACLRCGTPIRSMMLGADPTRERNVFWCPNCQPEHSARTAENDAPASAQSHENTTIRSHRSS</sequence>
<evidence type="ECO:0000256" key="13">
    <source>
        <dbReference type="PROSITE-ProRule" id="PRU00391"/>
    </source>
</evidence>
<name>A0ABZ0SNU7_9MICO</name>
<feature type="domain" description="FPG-type" evidence="15">
    <location>
        <begin position="218"/>
        <end position="257"/>
    </location>
</feature>
<evidence type="ECO:0000256" key="10">
    <source>
        <dbReference type="ARBA" id="ARBA00023239"/>
    </source>
</evidence>
<dbReference type="RefSeq" id="WP_320942207.1">
    <property type="nucleotide sequence ID" value="NZ_BAABEU010000003.1"/>
</dbReference>
<evidence type="ECO:0000259" key="15">
    <source>
        <dbReference type="PROSITE" id="PS51066"/>
    </source>
</evidence>
<keyword evidence="18" id="KW-1185">Reference proteome</keyword>
<keyword evidence="8" id="KW-0238">DNA-binding</keyword>
<protein>
    <recommendedName>
        <fullName evidence="2">DNA-(apurinic or apyrimidinic site) lyase</fullName>
        <ecNumber evidence="2">4.2.99.18</ecNumber>
    </recommendedName>
</protein>
<keyword evidence="4" id="KW-0227">DNA damage</keyword>
<dbReference type="InterPro" id="IPR000214">
    <property type="entry name" value="Znf_DNA_glyclase/AP_lyase"/>
</dbReference>
<dbReference type="InterPro" id="IPR035937">
    <property type="entry name" value="FPG_N"/>
</dbReference>
<evidence type="ECO:0000256" key="14">
    <source>
        <dbReference type="SAM" id="MobiDB-lite"/>
    </source>
</evidence>
<evidence type="ECO:0000256" key="4">
    <source>
        <dbReference type="ARBA" id="ARBA00022763"/>
    </source>
</evidence>
<dbReference type="Proteomes" id="UP001323798">
    <property type="component" value="Chromosome"/>
</dbReference>
<feature type="domain" description="Formamidopyrimidine-DNA glycosylase catalytic" evidence="16">
    <location>
        <begin position="2"/>
        <end position="90"/>
    </location>
</feature>
<dbReference type="Gene3D" id="1.10.8.50">
    <property type="match status" value="1"/>
</dbReference>
<dbReference type="SUPFAM" id="SSF46946">
    <property type="entry name" value="S13-like H2TH domain"/>
    <property type="match status" value="1"/>
</dbReference>
<keyword evidence="10" id="KW-0456">Lyase</keyword>
<evidence type="ECO:0000313" key="18">
    <source>
        <dbReference type="Proteomes" id="UP001323798"/>
    </source>
</evidence>
<comment type="similarity">
    <text evidence="1">Belongs to the FPG family.</text>
</comment>
<reference evidence="17 18" key="1">
    <citation type="submission" date="2023-11" db="EMBL/GenBank/DDBJ databases">
        <title>Genome sequence of Microbacterium rhizosphaerae KACC 19337.</title>
        <authorList>
            <person name="Choi H."/>
            <person name="Kim S."/>
            <person name="Kim Y."/>
            <person name="Kwon S.-W."/>
            <person name="Heo J."/>
        </authorList>
    </citation>
    <scope>NUCLEOTIDE SEQUENCE [LARGE SCALE GENOMIC DNA]</scope>
    <source>
        <strain evidence="17 18">KACC 19337</strain>
    </source>
</reference>
<dbReference type="InterPro" id="IPR010979">
    <property type="entry name" value="Ribosomal_uS13-like_H2TH"/>
</dbReference>
<evidence type="ECO:0000313" key="17">
    <source>
        <dbReference type="EMBL" id="WPR89493.1"/>
    </source>
</evidence>
<dbReference type="SUPFAM" id="SSF57716">
    <property type="entry name" value="Glucocorticoid receptor-like (DNA-binding domain)"/>
    <property type="match status" value="1"/>
</dbReference>
<feature type="compositionally biased region" description="Polar residues" evidence="14">
    <location>
        <begin position="271"/>
        <end position="280"/>
    </location>
</feature>
<dbReference type="EC" id="4.2.99.18" evidence="2"/>
<dbReference type="PROSITE" id="PS51068">
    <property type="entry name" value="FPG_CAT"/>
    <property type="match status" value="1"/>
</dbReference>
<dbReference type="SMART" id="SM00898">
    <property type="entry name" value="Fapy_DNA_glyco"/>
    <property type="match status" value="1"/>
</dbReference>
<keyword evidence="12" id="KW-0326">Glycosidase</keyword>
<dbReference type="PROSITE" id="PS51066">
    <property type="entry name" value="ZF_FPG_2"/>
    <property type="match status" value="1"/>
</dbReference>
<feature type="region of interest" description="Disordered" evidence="14">
    <location>
        <begin position="260"/>
        <end position="286"/>
    </location>
</feature>
<dbReference type="Gene3D" id="3.20.190.10">
    <property type="entry name" value="MutM-like, N-terminal"/>
    <property type="match status" value="1"/>
</dbReference>
<evidence type="ECO:0000256" key="1">
    <source>
        <dbReference type="ARBA" id="ARBA00009409"/>
    </source>
</evidence>
<evidence type="ECO:0000256" key="2">
    <source>
        <dbReference type="ARBA" id="ARBA00012720"/>
    </source>
</evidence>
<dbReference type="Pfam" id="PF01149">
    <property type="entry name" value="Fapy_DNA_glyco"/>
    <property type="match status" value="1"/>
</dbReference>
<evidence type="ECO:0000256" key="11">
    <source>
        <dbReference type="ARBA" id="ARBA00023268"/>
    </source>
</evidence>
<proteinExistence type="inferred from homology"/>
<keyword evidence="7" id="KW-0862">Zinc</keyword>
<dbReference type="InterPro" id="IPR015886">
    <property type="entry name" value="H2TH_FPG"/>
</dbReference>
<dbReference type="PANTHER" id="PTHR42697">
    <property type="entry name" value="ENDONUCLEASE 8"/>
    <property type="match status" value="1"/>
</dbReference>
<evidence type="ECO:0000256" key="6">
    <source>
        <dbReference type="ARBA" id="ARBA00022801"/>
    </source>
</evidence>
<keyword evidence="3" id="KW-0479">Metal-binding</keyword>
<organism evidence="17 18">
    <name type="scientific">Microbacterium rhizosphaerae</name>
    <dbReference type="NCBI Taxonomy" id="1678237"/>
    <lineage>
        <taxon>Bacteria</taxon>
        <taxon>Bacillati</taxon>
        <taxon>Actinomycetota</taxon>
        <taxon>Actinomycetes</taxon>
        <taxon>Micrococcales</taxon>
        <taxon>Microbacteriaceae</taxon>
        <taxon>Microbacterium</taxon>
    </lineage>
</organism>
<evidence type="ECO:0000256" key="7">
    <source>
        <dbReference type="ARBA" id="ARBA00022833"/>
    </source>
</evidence>
<evidence type="ECO:0000256" key="12">
    <source>
        <dbReference type="ARBA" id="ARBA00023295"/>
    </source>
</evidence>
<accession>A0ABZ0SNU7</accession>
<dbReference type="EMBL" id="CP139368">
    <property type="protein sequence ID" value="WPR89493.1"/>
    <property type="molecule type" value="Genomic_DNA"/>
</dbReference>
<evidence type="ECO:0000256" key="3">
    <source>
        <dbReference type="ARBA" id="ARBA00022723"/>
    </source>
</evidence>
<dbReference type="InterPro" id="IPR044090">
    <property type="entry name" value="Nei2_N"/>
</dbReference>
<keyword evidence="5 13" id="KW-0863">Zinc-finger</keyword>
<evidence type="ECO:0000256" key="5">
    <source>
        <dbReference type="ARBA" id="ARBA00022771"/>
    </source>
</evidence>
<keyword evidence="6" id="KW-0378">Hydrolase</keyword>
<dbReference type="PANTHER" id="PTHR42697:SF1">
    <property type="entry name" value="ENDONUCLEASE 8"/>
    <property type="match status" value="1"/>
</dbReference>
<dbReference type="InterPro" id="IPR012319">
    <property type="entry name" value="FPG_cat"/>
</dbReference>